<name>A0AAU7JKF6_9HYPH</name>
<dbReference type="EMBL" id="CP157484">
    <property type="protein sequence ID" value="XBO40529.1"/>
    <property type="molecule type" value="Genomic_DNA"/>
</dbReference>
<sequence length="107" mass="11583">MAERSYGEWRSMAEAPRDGSRVLVMLRASEQGPAEVDVARWGRLKPGGECWMAADSEHDCPVAYADGELAGWMPLPAPAPGLRATDVSVLEEWRKRVAGRETGGSGI</sequence>
<gene>
    <name evidence="1" type="ORF">ABEG18_07130</name>
</gene>
<dbReference type="RefSeq" id="WP_406857388.1">
    <property type="nucleotide sequence ID" value="NZ_CP157484.1"/>
</dbReference>
<organism evidence="1">
    <name type="scientific">Alsobacter sp. KACC 23698</name>
    <dbReference type="NCBI Taxonomy" id="3149229"/>
    <lineage>
        <taxon>Bacteria</taxon>
        <taxon>Pseudomonadati</taxon>
        <taxon>Pseudomonadota</taxon>
        <taxon>Alphaproteobacteria</taxon>
        <taxon>Hyphomicrobiales</taxon>
        <taxon>Alsobacteraceae</taxon>
        <taxon>Alsobacter</taxon>
    </lineage>
</organism>
<protein>
    <recommendedName>
        <fullName evidence="2">DUF551 domain-containing protein</fullName>
    </recommendedName>
</protein>
<evidence type="ECO:0000313" key="1">
    <source>
        <dbReference type="EMBL" id="XBO40529.1"/>
    </source>
</evidence>
<accession>A0AAU7JKF6</accession>
<proteinExistence type="predicted"/>
<dbReference type="AlphaFoldDB" id="A0AAU7JKF6"/>
<reference evidence="1" key="1">
    <citation type="submission" date="2024-05" db="EMBL/GenBank/DDBJ databases">
        <authorList>
            <person name="Kim S."/>
            <person name="Heo J."/>
            <person name="Choi H."/>
            <person name="Choi Y."/>
            <person name="Kwon S.-W."/>
            <person name="Kim Y."/>
        </authorList>
    </citation>
    <scope>NUCLEOTIDE SEQUENCE</scope>
    <source>
        <strain evidence="1">KACC 23698</strain>
    </source>
</reference>
<evidence type="ECO:0008006" key="2">
    <source>
        <dbReference type="Google" id="ProtNLM"/>
    </source>
</evidence>